<dbReference type="GeneID" id="94346327"/>
<dbReference type="RefSeq" id="XP_067819069.1">
    <property type="nucleotide sequence ID" value="XM_067960656.1"/>
</dbReference>
<evidence type="ECO:0000313" key="2">
    <source>
        <dbReference type="EMBL" id="TDH69318.1"/>
    </source>
</evidence>
<evidence type="ECO:0000256" key="1">
    <source>
        <dbReference type="SAM" id="MobiDB-lite"/>
    </source>
</evidence>
<keyword evidence="4" id="KW-1185">Reference proteome</keyword>
<dbReference type="KEGG" id="blac:94346327"/>
<dbReference type="AlphaFoldDB" id="A0A976IFI0"/>
<feature type="region of interest" description="Disordered" evidence="1">
    <location>
        <begin position="102"/>
        <end position="130"/>
    </location>
</feature>
<gene>
    <name evidence="3" type="ORF">CCR75_002559</name>
    <name evidence="2" type="ORF">CCR75_002563</name>
</gene>
<name>A0A976IFI0_BRELC</name>
<comment type="caution">
    <text evidence="3">The sequence shown here is derived from an EMBL/GenBank/DDBJ whole genome shotgun (WGS) entry which is preliminary data.</text>
</comment>
<sequence length="150" mass="16059">MAKGAEMLKRPTVATTSVPPKPRTPWIALLVRAKQRSVARMSLSASIALLMKSRYDKLGQEELQDGPSPKTIIDSASAVAAIDPSLPIVSELAQLRNVKVNPPPIPAVPQIGQSQTKRTSKHISSDSNSAAGFSFEGGSTHIKRFSCSIR</sequence>
<reference evidence="3 4" key="1">
    <citation type="journal article" date="2021" name="Genome Biol.">
        <title>AFLAP: assembly-free linkage analysis pipeline using k-mers from genome sequencing data.</title>
        <authorList>
            <person name="Fletcher K."/>
            <person name="Zhang L."/>
            <person name="Gil J."/>
            <person name="Han R."/>
            <person name="Cavanaugh K."/>
            <person name="Michelmore R."/>
        </authorList>
    </citation>
    <scope>NUCLEOTIDE SEQUENCE [LARGE SCALE GENOMIC DNA]</scope>
    <source>
        <strain evidence="3 4">SF5</strain>
    </source>
</reference>
<protein>
    <submittedName>
        <fullName evidence="3">Uncharacterized protein</fullName>
    </submittedName>
</protein>
<evidence type="ECO:0000313" key="3">
    <source>
        <dbReference type="EMBL" id="TDH69570.1"/>
    </source>
</evidence>
<accession>A0A976IFI0</accession>
<reference evidence="3" key="2">
    <citation type="submission" date="2021-07" db="EMBL/GenBank/DDBJ databases">
        <authorList>
            <person name="Fletcher K."/>
        </authorList>
    </citation>
    <scope>NUCLEOTIDE SEQUENCE</scope>
    <source>
        <strain evidence="3">SF5</strain>
    </source>
</reference>
<evidence type="ECO:0000313" key="4">
    <source>
        <dbReference type="Proteomes" id="UP000294530"/>
    </source>
</evidence>
<proteinExistence type="predicted"/>
<dbReference type="EMBL" id="SHOA02000002">
    <property type="protein sequence ID" value="TDH69318.1"/>
    <property type="molecule type" value="Genomic_DNA"/>
</dbReference>
<organism evidence="3 4">
    <name type="scientific">Bremia lactucae</name>
    <name type="common">Lettuce downy mildew</name>
    <dbReference type="NCBI Taxonomy" id="4779"/>
    <lineage>
        <taxon>Eukaryota</taxon>
        <taxon>Sar</taxon>
        <taxon>Stramenopiles</taxon>
        <taxon>Oomycota</taxon>
        <taxon>Peronosporomycetes</taxon>
        <taxon>Peronosporales</taxon>
        <taxon>Peronosporaceae</taxon>
        <taxon>Bremia</taxon>
    </lineage>
</organism>
<dbReference type="EMBL" id="SHOA02000002">
    <property type="protein sequence ID" value="TDH69570.1"/>
    <property type="molecule type" value="Genomic_DNA"/>
</dbReference>
<dbReference type="Proteomes" id="UP000294530">
    <property type="component" value="Unassembled WGS sequence"/>
</dbReference>